<dbReference type="InterPro" id="IPR050623">
    <property type="entry name" value="Glucan_succinyl_AcylTrfase"/>
</dbReference>
<feature type="transmembrane region" description="Helical" evidence="1">
    <location>
        <begin position="251"/>
        <end position="271"/>
    </location>
</feature>
<gene>
    <name evidence="3" type="ORF">LG943_05675</name>
</gene>
<evidence type="ECO:0000256" key="1">
    <source>
        <dbReference type="SAM" id="Phobius"/>
    </source>
</evidence>
<keyword evidence="1" id="KW-0812">Transmembrane</keyword>
<evidence type="ECO:0000313" key="3">
    <source>
        <dbReference type="EMBL" id="MDA0563819.1"/>
    </source>
</evidence>
<feature type="transmembrane region" description="Helical" evidence="1">
    <location>
        <begin position="291"/>
        <end position="311"/>
    </location>
</feature>
<evidence type="ECO:0000313" key="4">
    <source>
        <dbReference type="Proteomes" id="UP001140076"/>
    </source>
</evidence>
<feature type="transmembrane region" description="Helical" evidence="1">
    <location>
        <begin position="317"/>
        <end position="337"/>
    </location>
</feature>
<keyword evidence="1" id="KW-1133">Transmembrane helix</keyword>
<keyword evidence="1" id="KW-0472">Membrane</keyword>
<feature type="transmembrane region" description="Helical" evidence="1">
    <location>
        <begin position="12"/>
        <end position="34"/>
    </location>
</feature>
<feature type="transmembrane region" description="Helical" evidence="1">
    <location>
        <begin position="226"/>
        <end position="245"/>
    </location>
</feature>
<reference evidence="3" key="1">
    <citation type="submission" date="2021-10" db="EMBL/GenBank/DDBJ databases">
        <title>Streptomonospora sp. nov., isolated from mangrove soil.</title>
        <authorList>
            <person name="Chen X."/>
            <person name="Ge X."/>
            <person name="Liu W."/>
        </authorList>
    </citation>
    <scope>NUCLEOTIDE SEQUENCE</scope>
    <source>
        <strain evidence="3">S1-112</strain>
    </source>
</reference>
<dbReference type="InterPro" id="IPR002656">
    <property type="entry name" value="Acyl_transf_3_dom"/>
</dbReference>
<feature type="transmembrane region" description="Helical" evidence="1">
    <location>
        <begin position="196"/>
        <end position="214"/>
    </location>
</feature>
<dbReference type="RefSeq" id="WP_270071105.1">
    <property type="nucleotide sequence ID" value="NZ_JAJAQC010000007.1"/>
</dbReference>
<organism evidence="3 4">
    <name type="scientific">Streptomonospora mangrovi</name>
    <dbReference type="NCBI Taxonomy" id="2883123"/>
    <lineage>
        <taxon>Bacteria</taxon>
        <taxon>Bacillati</taxon>
        <taxon>Actinomycetota</taxon>
        <taxon>Actinomycetes</taxon>
        <taxon>Streptosporangiales</taxon>
        <taxon>Nocardiopsidaceae</taxon>
        <taxon>Streptomonospora</taxon>
    </lineage>
</organism>
<feature type="transmembrane region" description="Helical" evidence="1">
    <location>
        <begin position="84"/>
        <end position="104"/>
    </location>
</feature>
<keyword evidence="3" id="KW-0012">Acyltransferase</keyword>
<dbReference type="PANTHER" id="PTHR36927">
    <property type="entry name" value="BLR4337 PROTEIN"/>
    <property type="match status" value="1"/>
</dbReference>
<feature type="transmembrane region" description="Helical" evidence="1">
    <location>
        <begin position="169"/>
        <end position="190"/>
    </location>
</feature>
<dbReference type="Proteomes" id="UP001140076">
    <property type="component" value="Unassembled WGS sequence"/>
</dbReference>
<dbReference type="GO" id="GO:0016747">
    <property type="term" value="F:acyltransferase activity, transferring groups other than amino-acyl groups"/>
    <property type="evidence" value="ECO:0007669"/>
    <property type="project" value="InterPro"/>
</dbReference>
<accession>A0A9X3SG65</accession>
<feature type="transmembrane region" description="Helical" evidence="1">
    <location>
        <begin position="40"/>
        <end position="63"/>
    </location>
</feature>
<dbReference type="EMBL" id="JAJAQC010000007">
    <property type="protein sequence ID" value="MDA0563819.1"/>
    <property type="molecule type" value="Genomic_DNA"/>
</dbReference>
<protein>
    <submittedName>
        <fullName evidence="3">Acyltransferase family protein</fullName>
    </submittedName>
</protein>
<dbReference type="Pfam" id="PF01757">
    <property type="entry name" value="Acyl_transf_3"/>
    <property type="match status" value="1"/>
</dbReference>
<proteinExistence type="predicted"/>
<evidence type="ECO:0000259" key="2">
    <source>
        <dbReference type="Pfam" id="PF01757"/>
    </source>
</evidence>
<feature type="domain" description="Acyltransferase 3" evidence="2">
    <location>
        <begin position="6"/>
        <end position="333"/>
    </location>
</feature>
<keyword evidence="4" id="KW-1185">Reference proteome</keyword>
<name>A0A9X3SG65_9ACTN</name>
<comment type="caution">
    <text evidence="3">The sequence shown here is derived from an EMBL/GenBank/DDBJ whole genome shotgun (WGS) entry which is preliminary data.</text>
</comment>
<keyword evidence="3" id="KW-0808">Transferase</keyword>
<feature type="transmembrane region" description="Helical" evidence="1">
    <location>
        <begin position="138"/>
        <end position="157"/>
    </location>
</feature>
<sequence length="365" mass="40115">MREHHIDRLRNLGILFLFPYHTARVFNEGASFYVKGEVNAFSSVLVHLSYWFMPLLFLLAGMSSLHALRRRTVRQYVGERFSRLLVPLVFGFLVVVPPQAYYAMRFHSGHQGGYPEFLWSYFTDFSDWSEYGGGISPAHLWFILFLFLIATALALPMRRMAESGSTPAWPRHPVGILLPAVAVAVLSLLPDAGGKNIFVFAAYFLLGFVIAADGEVGDMVRRHRRVYLAAAAVGAAAVLAGVYVFDAPESAALAQVRNLACLPALLALLGYGRRYLNSPTAFTSYFSPAAYPVYILHQTYLVATAYYVVAVVDHGPVAFAVIAAVPFALSLATYELVRRTPLTRVLFGLAGARPARRDAGSPTGA</sequence>
<dbReference type="AlphaFoldDB" id="A0A9X3SG65"/>
<dbReference type="PANTHER" id="PTHR36927:SF3">
    <property type="entry name" value="GLUCANS BIOSYNTHESIS PROTEIN C"/>
    <property type="match status" value="1"/>
</dbReference>